<reference evidence="2" key="1">
    <citation type="submission" date="2018-02" db="EMBL/GenBank/DDBJ databases">
        <title>Rhizophora mucronata_Transcriptome.</title>
        <authorList>
            <person name="Meera S.P."/>
            <person name="Sreeshan A."/>
            <person name="Augustine A."/>
        </authorList>
    </citation>
    <scope>NUCLEOTIDE SEQUENCE</scope>
    <source>
        <tissue evidence="2">Leaf</tissue>
    </source>
</reference>
<keyword evidence="1" id="KW-0812">Transmembrane</keyword>
<evidence type="ECO:0000256" key="1">
    <source>
        <dbReference type="SAM" id="Phobius"/>
    </source>
</evidence>
<name>A0A2P2P4A6_RHIMU</name>
<sequence>MQSAIHKICNGLSTIILYYVYASFRMERSTRQILAILVPFFVILLLVQCLLLKTLN</sequence>
<proteinExistence type="predicted"/>
<evidence type="ECO:0000313" key="2">
    <source>
        <dbReference type="EMBL" id="MBX49562.1"/>
    </source>
</evidence>
<dbReference type="AlphaFoldDB" id="A0A2P2P4A6"/>
<protein>
    <submittedName>
        <fullName evidence="2">Thioredoxin-like 2ic</fullName>
    </submittedName>
</protein>
<keyword evidence="1" id="KW-0472">Membrane</keyword>
<organism evidence="2">
    <name type="scientific">Rhizophora mucronata</name>
    <name type="common">Asiatic mangrove</name>
    <dbReference type="NCBI Taxonomy" id="61149"/>
    <lineage>
        <taxon>Eukaryota</taxon>
        <taxon>Viridiplantae</taxon>
        <taxon>Streptophyta</taxon>
        <taxon>Embryophyta</taxon>
        <taxon>Tracheophyta</taxon>
        <taxon>Spermatophyta</taxon>
        <taxon>Magnoliopsida</taxon>
        <taxon>eudicotyledons</taxon>
        <taxon>Gunneridae</taxon>
        <taxon>Pentapetalae</taxon>
        <taxon>rosids</taxon>
        <taxon>fabids</taxon>
        <taxon>Malpighiales</taxon>
        <taxon>Rhizophoraceae</taxon>
        <taxon>Rhizophora</taxon>
    </lineage>
</organism>
<accession>A0A2P2P4A6</accession>
<keyword evidence="1" id="KW-1133">Transmembrane helix</keyword>
<dbReference type="EMBL" id="GGEC01069078">
    <property type="protein sequence ID" value="MBX49562.1"/>
    <property type="molecule type" value="Transcribed_RNA"/>
</dbReference>
<feature type="transmembrane region" description="Helical" evidence="1">
    <location>
        <begin position="33"/>
        <end position="55"/>
    </location>
</feature>